<dbReference type="AlphaFoldDB" id="A0A1M5VWG2"/>
<proteinExistence type="predicted"/>
<organism evidence="1 2">
    <name type="scientific">Chryseolinea serpens</name>
    <dbReference type="NCBI Taxonomy" id="947013"/>
    <lineage>
        <taxon>Bacteria</taxon>
        <taxon>Pseudomonadati</taxon>
        <taxon>Bacteroidota</taxon>
        <taxon>Cytophagia</taxon>
        <taxon>Cytophagales</taxon>
        <taxon>Fulvivirgaceae</taxon>
        <taxon>Chryseolinea</taxon>
    </lineage>
</organism>
<evidence type="ECO:0000313" key="1">
    <source>
        <dbReference type="EMBL" id="SHH79575.1"/>
    </source>
</evidence>
<keyword evidence="2" id="KW-1185">Reference proteome</keyword>
<accession>A0A1M5VWG2</accession>
<dbReference type="Proteomes" id="UP000184212">
    <property type="component" value="Unassembled WGS sequence"/>
</dbReference>
<name>A0A1M5VWG2_9BACT</name>
<protein>
    <recommendedName>
        <fullName evidence="3">DUF695 domain-containing protein</fullName>
    </recommendedName>
</protein>
<evidence type="ECO:0008006" key="3">
    <source>
        <dbReference type="Google" id="ProtNLM"/>
    </source>
</evidence>
<dbReference type="EMBL" id="FQWQ01000004">
    <property type="protein sequence ID" value="SHH79575.1"/>
    <property type="molecule type" value="Genomic_DNA"/>
</dbReference>
<gene>
    <name evidence="1" type="ORF">SAMN04488109_5472</name>
</gene>
<evidence type="ECO:0000313" key="2">
    <source>
        <dbReference type="Proteomes" id="UP000184212"/>
    </source>
</evidence>
<sequence length="219" mass="25452">MLFCCSAKTKKENISRPRAEDKIDIFWNWFADNKEKFEDALDQDLIHQDEKLELILAQLRKIEDGLAVEISAEHNGTREIIISPEGDRSKFDIVQAIVSRAPNIDKWTVTAFRQRAPEGFSLKIGDIEFEPAKMYFDPLIDVDSLDVIVYAENFSKHDENEAAYYGLITLDNVLGEYDCVMKVRHYDFRDTGELPKKHNLKHLTELPKFVDDFHSARKR</sequence>
<reference evidence="1 2" key="1">
    <citation type="submission" date="2016-11" db="EMBL/GenBank/DDBJ databases">
        <authorList>
            <person name="Jaros S."/>
            <person name="Januszkiewicz K."/>
            <person name="Wedrychowicz H."/>
        </authorList>
    </citation>
    <scope>NUCLEOTIDE SEQUENCE [LARGE SCALE GENOMIC DNA]</scope>
    <source>
        <strain evidence="1 2">DSM 24574</strain>
    </source>
</reference>